<feature type="transmembrane region" description="Helical" evidence="1">
    <location>
        <begin position="161"/>
        <end position="184"/>
    </location>
</feature>
<keyword evidence="3" id="KW-1185">Reference proteome</keyword>
<evidence type="ECO:0000313" key="2">
    <source>
        <dbReference type="EMBL" id="CAJ0572973.1"/>
    </source>
</evidence>
<keyword evidence="1" id="KW-0812">Transmembrane</keyword>
<feature type="transmembrane region" description="Helical" evidence="1">
    <location>
        <begin position="100"/>
        <end position="124"/>
    </location>
</feature>
<reference evidence="2" key="1">
    <citation type="submission" date="2023-06" db="EMBL/GenBank/DDBJ databases">
        <authorList>
            <person name="Delattre M."/>
        </authorList>
    </citation>
    <scope>NUCLEOTIDE SEQUENCE</scope>
    <source>
        <strain evidence="2">AF72</strain>
    </source>
</reference>
<dbReference type="Proteomes" id="UP001177023">
    <property type="component" value="Unassembled WGS sequence"/>
</dbReference>
<feature type="transmembrane region" description="Helical" evidence="1">
    <location>
        <begin position="130"/>
        <end position="149"/>
    </location>
</feature>
<organism evidence="2 3">
    <name type="scientific">Mesorhabditis spiculigera</name>
    <dbReference type="NCBI Taxonomy" id="96644"/>
    <lineage>
        <taxon>Eukaryota</taxon>
        <taxon>Metazoa</taxon>
        <taxon>Ecdysozoa</taxon>
        <taxon>Nematoda</taxon>
        <taxon>Chromadorea</taxon>
        <taxon>Rhabditida</taxon>
        <taxon>Rhabditina</taxon>
        <taxon>Rhabditomorpha</taxon>
        <taxon>Rhabditoidea</taxon>
        <taxon>Rhabditidae</taxon>
        <taxon>Mesorhabditinae</taxon>
        <taxon>Mesorhabditis</taxon>
    </lineage>
</organism>
<dbReference type="AlphaFoldDB" id="A0AA36CRG9"/>
<comment type="caution">
    <text evidence="2">The sequence shown here is derived from an EMBL/GenBank/DDBJ whole genome shotgun (WGS) entry which is preliminary data.</text>
</comment>
<accession>A0AA36CRG9</accession>
<sequence length="293" mass="32729">MAGPVPFRTSHDKAMPSYPPIVYYRDTYGFDGVGELKHSESMTTCSDDSITTKSTVRGLNVNMINPMYVSNGSRNTNLTQSYHVEQVYTDHVLFTHPRTLLTLTLIMFASAVQLLIFSIICIFYDGSPYYVLPVVALILLGNTAVVFLLQKYWPTKGMLYASCLTTSMSFIESVALFFYCAYLINLEDRSLDKIGVRPNRIVASTQIAMYSLHMIFGPIHAVASLVCAILLIQNLKEMGENRVTKAYFLTEPQMGHQKILVPIELRHVRDVDEDSLDAASIGVQTSGTRTVVV</sequence>
<gene>
    <name evidence="2" type="ORF">MSPICULIGERA_LOCUS11344</name>
</gene>
<feature type="non-terminal residue" evidence="2">
    <location>
        <position position="293"/>
    </location>
</feature>
<dbReference type="EMBL" id="CATQJA010002610">
    <property type="protein sequence ID" value="CAJ0572973.1"/>
    <property type="molecule type" value="Genomic_DNA"/>
</dbReference>
<proteinExistence type="predicted"/>
<evidence type="ECO:0000256" key="1">
    <source>
        <dbReference type="SAM" id="Phobius"/>
    </source>
</evidence>
<keyword evidence="1" id="KW-0472">Membrane</keyword>
<keyword evidence="1" id="KW-1133">Transmembrane helix</keyword>
<protein>
    <submittedName>
        <fullName evidence="2">Uncharacterized protein</fullName>
    </submittedName>
</protein>
<name>A0AA36CRG9_9BILA</name>
<evidence type="ECO:0000313" key="3">
    <source>
        <dbReference type="Proteomes" id="UP001177023"/>
    </source>
</evidence>
<feature type="transmembrane region" description="Helical" evidence="1">
    <location>
        <begin position="207"/>
        <end position="232"/>
    </location>
</feature>